<dbReference type="PRINTS" id="PR00260">
    <property type="entry name" value="CHEMTRNSDUCR"/>
</dbReference>
<evidence type="ECO:0000256" key="4">
    <source>
        <dbReference type="PROSITE-ProRule" id="PRU00284"/>
    </source>
</evidence>
<dbReference type="InterPro" id="IPR039379">
    <property type="entry name" value="Protoglobin_sensor_dom"/>
</dbReference>
<dbReference type="GO" id="GO:0019825">
    <property type="term" value="F:oxygen binding"/>
    <property type="evidence" value="ECO:0007669"/>
    <property type="project" value="InterPro"/>
</dbReference>
<dbReference type="Gene3D" id="1.10.490.10">
    <property type="entry name" value="Globins"/>
    <property type="match status" value="1"/>
</dbReference>
<evidence type="ECO:0000313" key="7">
    <source>
        <dbReference type="EMBL" id="KHK92259.1"/>
    </source>
</evidence>
<dbReference type="FunFam" id="1.10.287.950:FF:000001">
    <property type="entry name" value="Methyl-accepting chemotaxis sensory transducer"/>
    <property type="match status" value="1"/>
</dbReference>
<dbReference type="PROSITE" id="PS50885">
    <property type="entry name" value="HAMP"/>
    <property type="match status" value="1"/>
</dbReference>
<dbReference type="InterPro" id="IPR004089">
    <property type="entry name" value="MCPsignal_dom"/>
</dbReference>
<organism evidence="7 8">
    <name type="scientific">Novosphingobium malaysiense</name>
    <dbReference type="NCBI Taxonomy" id="1348853"/>
    <lineage>
        <taxon>Bacteria</taxon>
        <taxon>Pseudomonadati</taxon>
        <taxon>Pseudomonadota</taxon>
        <taxon>Alphaproteobacteria</taxon>
        <taxon>Sphingomonadales</taxon>
        <taxon>Sphingomonadaceae</taxon>
        <taxon>Novosphingobium</taxon>
    </lineage>
</organism>
<dbReference type="InterPro" id="IPR012292">
    <property type="entry name" value="Globin/Proto"/>
</dbReference>
<dbReference type="GO" id="GO:0020037">
    <property type="term" value="F:heme binding"/>
    <property type="evidence" value="ECO:0007669"/>
    <property type="project" value="InterPro"/>
</dbReference>
<dbReference type="EMBL" id="JTDI01000002">
    <property type="protein sequence ID" value="KHK92259.1"/>
    <property type="molecule type" value="Genomic_DNA"/>
</dbReference>
<feature type="domain" description="Methyl-accepting transducer" evidence="5">
    <location>
        <begin position="221"/>
        <end position="450"/>
    </location>
</feature>
<dbReference type="InterPro" id="IPR009050">
    <property type="entry name" value="Globin-like_sf"/>
</dbReference>
<evidence type="ECO:0000256" key="2">
    <source>
        <dbReference type="ARBA" id="ARBA00022500"/>
    </source>
</evidence>
<dbReference type="InterPro" id="IPR044398">
    <property type="entry name" value="Globin-sensor_dom"/>
</dbReference>
<evidence type="ECO:0000259" key="6">
    <source>
        <dbReference type="PROSITE" id="PS50885"/>
    </source>
</evidence>
<dbReference type="InterPro" id="IPR003660">
    <property type="entry name" value="HAMP_dom"/>
</dbReference>
<comment type="caution">
    <text evidence="7">The sequence shown here is derived from an EMBL/GenBank/DDBJ whole genome shotgun (WGS) entry which is preliminary data.</text>
</comment>
<evidence type="ECO:0000259" key="5">
    <source>
        <dbReference type="PROSITE" id="PS50111"/>
    </source>
</evidence>
<feature type="domain" description="HAMP" evidence="6">
    <location>
        <begin position="165"/>
        <end position="216"/>
    </location>
</feature>
<dbReference type="CDD" id="cd01068">
    <property type="entry name" value="globin_sensor"/>
    <property type="match status" value="1"/>
</dbReference>
<keyword evidence="8" id="KW-1185">Reference proteome</keyword>
<name>A0A0B1ZSF9_9SPHN</name>
<dbReference type="SUPFAM" id="SSF46458">
    <property type="entry name" value="Globin-like"/>
    <property type="match status" value="1"/>
</dbReference>
<evidence type="ECO:0000256" key="3">
    <source>
        <dbReference type="ARBA" id="ARBA00029447"/>
    </source>
</evidence>
<reference evidence="7 8" key="1">
    <citation type="submission" date="2014-10" db="EMBL/GenBank/DDBJ databases">
        <title>Genome sequence of Novosphingobium malaysiense MUSC 273(T).</title>
        <authorList>
            <person name="Lee L.-H."/>
        </authorList>
    </citation>
    <scope>NUCLEOTIDE SEQUENCE [LARGE SCALE GENOMIC DNA]</scope>
    <source>
        <strain evidence="7 8">MUSC 273</strain>
    </source>
</reference>
<comment type="similarity">
    <text evidence="3">Belongs to the methyl-accepting chemotaxis (MCP) protein family.</text>
</comment>
<dbReference type="PANTHER" id="PTHR43531:SF11">
    <property type="entry name" value="METHYL-ACCEPTING CHEMOTAXIS PROTEIN 3"/>
    <property type="match status" value="1"/>
</dbReference>
<dbReference type="Gene3D" id="1.10.287.950">
    <property type="entry name" value="Methyl-accepting chemotaxis protein"/>
    <property type="match status" value="1"/>
</dbReference>
<dbReference type="Proteomes" id="UP000031057">
    <property type="component" value="Unassembled WGS sequence"/>
</dbReference>
<comment type="subcellular location">
    <subcellularLocation>
        <location evidence="1">Membrane</location>
    </subcellularLocation>
</comment>
<dbReference type="OrthoDB" id="5292010at2"/>
<dbReference type="GO" id="GO:0006935">
    <property type="term" value="P:chemotaxis"/>
    <property type="evidence" value="ECO:0007669"/>
    <property type="project" value="UniProtKB-KW"/>
</dbReference>
<dbReference type="InterPro" id="IPR051310">
    <property type="entry name" value="MCP_chemotaxis"/>
</dbReference>
<dbReference type="CDD" id="cd11386">
    <property type="entry name" value="MCP_signal"/>
    <property type="match status" value="1"/>
</dbReference>
<dbReference type="AlphaFoldDB" id="A0A0B1ZSF9"/>
<dbReference type="PROSITE" id="PS50111">
    <property type="entry name" value="CHEMOTAXIS_TRANSDUC_2"/>
    <property type="match status" value="1"/>
</dbReference>
<accession>A0A0B1ZSF9</accession>
<proteinExistence type="inferred from homology"/>
<evidence type="ECO:0000256" key="1">
    <source>
        <dbReference type="ARBA" id="ARBA00004370"/>
    </source>
</evidence>
<dbReference type="SUPFAM" id="SSF58104">
    <property type="entry name" value="Methyl-accepting chemotaxis protein (MCP) signaling domain"/>
    <property type="match status" value="1"/>
</dbReference>
<dbReference type="GO" id="GO:0004888">
    <property type="term" value="F:transmembrane signaling receptor activity"/>
    <property type="evidence" value="ECO:0007669"/>
    <property type="project" value="InterPro"/>
</dbReference>
<dbReference type="GO" id="GO:0016020">
    <property type="term" value="C:membrane"/>
    <property type="evidence" value="ECO:0007669"/>
    <property type="project" value="UniProtKB-SubCell"/>
</dbReference>
<dbReference type="PANTHER" id="PTHR43531">
    <property type="entry name" value="PROTEIN ICFG"/>
    <property type="match status" value="1"/>
</dbReference>
<evidence type="ECO:0000313" key="8">
    <source>
        <dbReference type="Proteomes" id="UP000031057"/>
    </source>
</evidence>
<dbReference type="InterPro" id="IPR004090">
    <property type="entry name" value="Chemotax_Me-accpt_rcpt"/>
</dbReference>
<sequence>MSTVSASIADRLDFYGLESRNSGQNRLIGGLLKRHGKRSIDAFYDKVEQTPEAARFFTSRGMMDHAGEKQLAHWQAVFENPLDEQYVARAKRIGDVHARIGLDANLYFGAYAQILGDLAYMAITGSWIRWLPGVKHVARTVRRLIKVSVLDMDLAVTTIFATKEAEQQAVIKQVGDALQDVAQGNLCVELGDVPKDYRQLADDFTTAIAALREMISMVSETFDTIRTGAAEINTASADLATRTERQAASLEETAASVRELTDSVEQTAVSAGSVRDATVEANKDASEGGEIVLGAVEAMAGIDKSSGEIEQIINVIDAIAFQTNLLALNAGVEAARAGDAGKGFAVVANEVRGLAQRAADAASDIKSLIGKSSEQVQAGVDLVGRTGTAFEHIVDRVRIVAEQVDQIAEKAQYQASSIEQVNVAVSGMDRMTQQNAAMVEQTSAAARSLLDQTDRLSVMVGRFNTGNRVEEPAVQQKVFAPRIV</sequence>
<dbReference type="SMART" id="SM00283">
    <property type="entry name" value="MA"/>
    <property type="match status" value="1"/>
</dbReference>
<dbReference type="STRING" id="1348853.LK12_05300"/>
<gene>
    <name evidence="7" type="ORF">LK12_05300</name>
</gene>
<dbReference type="Pfam" id="PF00015">
    <property type="entry name" value="MCPsignal"/>
    <property type="match status" value="1"/>
</dbReference>
<dbReference type="GO" id="GO:0007165">
    <property type="term" value="P:signal transduction"/>
    <property type="evidence" value="ECO:0007669"/>
    <property type="project" value="UniProtKB-KW"/>
</dbReference>
<evidence type="ECO:0008006" key="9">
    <source>
        <dbReference type="Google" id="ProtNLM"/>
    </source>
</evidence>
<dbReference type="Pfam" id="PF11563">
    <property type="entry name" value="Protoglobin"/>
    <property type="match status" value="1"/>
</dbReference>
<keyword evidence="4" id="KW-0807">Transducer</keyword>
<keyword evidence="2" id="KW-0145">Chemotaxis</keyword>
<protein>
    <recommendedName>
        <fullName evidence="9">Chemotaxis protein</fullName>
    </recommendedName>
</protein>
<dbReference type="RefSeq" id="WP_039280530.1">
    <property type="nucleotide sequence ID" value="NZ_JTDI01000002.1"/>
</dbReference>